<evidence type="ECO:0000256" key="2">
    <source>
        <dbReference type="ARBA" id="ARBA00022448"/>
    </source>
</evidence>
<evidence type="ECO:0000256" key="4">
    <source>
        <dbReference type="ARBA" id="ARBA00022519"/>
    </source>
</evidence>
<accession>A0A0A3B7H3</accession>
<dbReference type="Proteomes" id="UP000030380">
    <property type="component" value="Unassembled WGS sequence"/>
</dbReference>
<reference evidence="11 12" key="1">
    <citation type="submission" date="2014-11" db="EMBL/GenBank/DDBJ databases">
        <title>Draft genome sequence of Chelonobacter oris 1662T, associated with respiratory disease in Hermann's Tortoises.</title>
        <authorList>
            <person name="Kudirkiene E."/>
            <person name="Hansen M.J."/>
            <person name="Bojesen A.M."/>
        </authorList>
    </citation>
    <scope>NUCLEOTIDE SEQUENCE [LARGE SCALE GENOMIC DNA]</scope>
    <source>
        <strain evidence="11 12">1662</strain>
    </source>
</reference>
<dbReference type="InterPro" id="IPR055348">
    <property type="entry name" value="DctQ"/>
</dbReference>
<keyword evidence="12" id="KW-1185">Reference proteome</keyword>
<evidence type="ECO:0000256" key="1">
    <source>
        <dbReference type="ARBA" id="ARBA00004429"/>
    </source>
</evidence>
<comment type="subunit">
    <text evidence="9">The complex comprises the extracytoplasmic solute receptor protein and the two transmembrane proteins.</text>
</comment>
<protein>
    <recommendedName>
        <fullName evidence="9">TRAP transporter small permease protein</fullName>
    </recommendedName>
</protein>
<name>A0A0A3B7H3_9PAST</name>
<feature type="transmembrane region" description="Helical" evidence="9">
    <location>
        <begin position="91"/>
        <end position="110"/>
    </location>
</feature>
<keyword evidence="4 9" id="KW-0997">Cell inner membrane</keyword>
<dbReference type="EMBL" id="JSUM01000017">
    <property type="protein sequence ID" value="KGQ69549.1"/>
    <property type="molecule type" value="Genomic_DNA"/>
</dbReference>
<keyword evidence="2 9" id="KW-0813">Transport</keyword>
<dbReference type="InterPro" id="IPR007387">
    <property type="entry name" value="TRAP_DctQ"/>
</dbReference>
<dbReference type="AlphaFoldDB" id="A0A0A3B7H3"/>
<keyword evidence="3" id="KW-1003">Cell membrane</keyword>
<evidence type="ECO:0000259" key="10">
    <source>
        <dbReference type="Pfam" id="PF04290"/>
    </source>
</evidence>
<dbReference type="Pfam" id="PF04290">
    <property type="entry name" value="DctQ"/>
    <property type="match status" value="1"/>
</dbReference>
<comment type="function">
    <text evidence="9">Part of the tripartite ATP-independent periplasmic (TRAP) transport system.</text>
</comment>
<dbReference type="GO" id="GO:0022857">
    <property type="term" value="F:transmembrane transporter activity"/>
    <property type="evidence" value="ECO:0007669"/>
    <property type="project" value="UniProtKB-UniRule"/>
</dbReference>
<comment type="subcellular location">
    <subcellularLocation>
        <location evidence="1 9">Cell inner membrane</location>
        <topology evidence="1 9">Multi-pass membrane protein</topology>
    </subcellularLocation>
</comment>
<keyword evidence="5 9" id="KW-0812">Transmembrane</keyword>
<dbReference type="GO" id="GO:0005886">
    <property type="term" value="C:plasma membrane"/>
    <property type="evidence" value="ECO:0007669"/>
    <property type="project" value="UniProtKB-SubCell"/>
</dbReference>
<keyword evidence="7 9" id="KW-0472">Membrane</keyword>
<comment type="caution">
    <text evidence="11">The sequence shown here is derived from an EMBL/GenBank/DDBJ whole genome shotgun (WGS) entry which is preliminary data.</text>
</comment>
<evidence type="ECO:0000256" key="6">
    <source>
        <dbReference type="ARBA" id="ARBA00022989"/>
    </source>
</evidence>
<evidence type="ECO:0000256" key="5">
    <source>
        <dbReference type="ARBA" id="ARBA00022692"/>
    </source>
</evidence>
<feature type="transmembrane region" description="Helical" evidence="9">
    <location>
        <begin position="47"/>
        <end position="65"/>
    </location>
</feature>
<dbReference type="OrthoDB" id="2085311at2"/>
<dbReference type="PANTHER" id="PTHR35011">
    <property type="entry name" value="2,3-DIKETO-L-GULONATE TRAP TRANSPORTER SMALL PERMEASE PROTEIN YIAM"/>
    <property type="match status" value="1"/>
</dbReference>
<comment type="similarity">
    <text evidence="8 9">Belongs to the TRAP transporter small permease family.</text>
</comment>
<organism evidence="11 12">
    <name type="scientific">Chelonobacter oris</name>
    <dbReference type="NCBI Taxonomy" id="505317"/>
    <lineage>
        <taxon>Bacteria</taxon>
        <taxon>Pseudomonadati</taxon>
        <taxon>Pseudomonadota</taxon>
        <taxon>Gammaproteobacteria</taxon>
        <taxon>Pasteurellales</taxon>
        <taxon>Pasteurellaceae</taxon>
        <taxon>Chelonobacter</taxon>
    </lineage>
</organism>
<evidence type="ECO:0000313" key="12">
    <source>
        <dbReference type="Proteomes" id="UP000030380"/>
    </source>
</evidence>
<dbReference type="STRING" id="505317.OA57_11080"/>
<evidence type="ECO:0000256" key="3">
    <source>
        <dbReference type="ARBA" id="ARBA00022475"/>
    </source>
</evidence>
<sequence length="158" mass="17539">MAKFISTIDKALSALCVTLSVLLVVCVVWQVFSRYVLSQPSTYTDEIARFLFIWVGLIGAAYALGQKKHLAIDLLLTKLDAFPKKQKSLNLFIHIASLSFTVLIMCYGGGKLVLDTMGGGQISPVLGIQMGWVYFAIPLSGLFMLIYLIRDILNDLRF</sequence>
<feature type="domain" description="Tripartite ATP-independent periplasmic transporters DctQ component" evidence="10">
    <location>
        <begin position="23"/>
        <end position="157"/>
    </location>
</feature>
<gene>
    <name evidence="11" type="ORF">OA57_11080</name>
</gene>
<evidence type="ECO:0000256" key="9">
    <source>
        <dbReference type="RuleBase" id="RU369079"/>
    </source>
</evidence>
<feature type="transmembrane region" description="Helical" evidence="9">
    <location>
        <begin position="130"/>
        <end position="149"/>
    </location>
</feature>
<evidence type="ECO:0000256" key="7">
    <source>
        <dbReference type="ARBA" id="ARBA00023136"/>
    </source>
</evidence>
<proteinExistence type="inferred from homology"/>
<dbReference type="PANTHER" id="PTHR35011:SF2">
    <property type="entry name" value="2,3-DIKETO-L-GULONATE TRAP TRANSPORTER SMALL PERMEASE PROTEIN YIAM"/>
    <property type="match status" value="1"/>
</dbReference>
<keyword evidence="6 9" id="KW-1133">Transmembrane helix</keyword>
<dbReference type="RefSeq" id="WP_034617809.1">
    <property type="nucleotide sequence ID" value="NZ_JSUM01000017.1"/>
</dbReference>
<evidence type="ECO:0000256" key="8">
    <source>
        <dbReference type="ARBA" id="ARBA00038436"/>
    </source>
</evidence>
<feature type="transmembrane region" description="Helical" evidence="9">
    <location>
        <begin position="12"/>
        <end position="32"/>
    </location>
</feature>
<evidence type="ECO:0000313" key="11">
    <source>
        <dbReference type="EMBL" id="KGQ69549.1"/>
    </source>
</evidence>
<dbReference type="GO" id="GO:0015740">
    <property type="term" value="P:C4-dicarboxylate transport"/>
    <property type="evidence" value="ECO:0007669"/>
    <property type="project" value="TreeGrafter"/>
</dbReference>